<proteinExistence type="predicted"/>
<feature type="domain" description="DUF6531" evidence="2">
    <location>
        <begin position="46"/>
        <end position="94"/>
    </location>
</feature>
<dbReference type="Pfam" id="PF20148">
    <property type="entry name" value="DUF6531"/>
    <property type="match status" value="1"/>
</dbReference>
<feature type="region of interest" description="Disordered" evidence="1">
    <location>
        <begin position="1"/>
        <end position="22"/>
    </location>
</feature>
<keyword evidence="4" id="KW-1185">Reference proteome</keyword>
<organism evidence="3 4">
    <name type="scientific">Diaphorobacter aerolatus</name>
    <dbReference type="NCBI Taxonomy" id="1288495"/>
    <lineage>
        <taxon>Bacteria</taxon>
        <taxon>Pseudomonadati</taxon>
        <taxon>Pseudomonadota</taxon>
        <taxon>Betaproteobacteria</taxon>
        <taxon>Burkholderiales</taxon>
        <taxon>Comamonadaceae</taxon>
        <taxon>Diaphorobacter</taxon>
    </lineage>
</organism>
<reference evidence="3 4" key="1">
    <citation type="submission" date="2020-08" db="EMBL/GenBank/DDBJ databases">
        <title>Genome sequence of Diaphorobacter aerolatus KACC 16536T.</title>
        <authorList>
            <person name="Hyun D.-W."/>
            <person name="Bae J.-W."/>
        </authorList>
    </citation>
    <scope>NUCLEOTIDE SEQUENCE [LARGE SCALE GENOMIC DNA]</scope>
    <source>
        <strain evidence="3 4">KACC 16536</strain>
    </source>
</reference>
<dbReference type="Proteomes" id="UP000516028">
    <property type="component" value="Chromosome"/>
</dbReference>
<evidence type="ECO:0000313" key="3">
    <source>
        <dbReference type="EMBL" id="QNP49364.1"/>
    </source>
</evidence>
<gene>
    <name evidence="3" type="ORF">H9K75_04740</name>
</gene>
<accession>A0A7H0GM48</accession>
<evidence type="ECO:0000259" key="2">
    <source>
        <dbReference type="Pfam" id="PF20148"/>
    </source>
</evidence>
<evidence type="ECO:0000256" key="1">
    <source>
        <dbReference type="SAM" id="MobiDB-lite"/>
    </source>
</evidence>
<dbReference type="AlphaFoldDB" id="A0A7H0GM48"/>
<sequence length="159" mass="16159">MTGLPAARQTDMTLKGGPITQGSRTVYIGTSGGVACSVCPGGVAKGNPVNPLLGAKVQGGEVDVSLPGPLAFVVSRDYSSYQTDTPAPVGLLGRAGGCPPKSRWCRPRRPSHSMTARAAASGSGLWLPAKLRIAAARTCGSCAEDGSAWTCKKSCPFPA</sequence>
<dbReference type="InterPro" id="IPR045351">
    <property type="entry name" value="DUF6531"/>
</dbReference>
<protein>
    <recommendedName>
        <fullName evidence="2">DUF6531 domain-containing protein</fullName>
    </recommendedName>
</protein>
<dbReference type="KEGG" id="daer:H9K75_04740"/>
<dbReference type="EMBL" id="CP060783">
    <property type="protein sequence ID" value="QNP49364.1"/>
    <property type="molecule type" value="Genomic_DNA"/>
</dbReference>
<dbReference type="RefSeq" id="WP_187724954.1">
    <property type="nucleotide sequence ID" value="NZ_CP060783.1"/>
</dbReference>
<evidence type="ECO:0000313" key="4">
    <source>
        <dbReference type="Proteomes" id="UP000516028"/>
    </source>
</evidence>
<name>A0A7H0GM48_9BURK</name>